<keyword evidence="2" id="KW-1185">Reference proteome</keyword>
<sequence length="373" mass="43410">MASSQSPSSSSLVPRPGWKHDVFLSFRGEDTRYNFVDHLYTALIQHGIDVFKDDKTLPIGQPISPELLKAIEESRFAVVVFSEKYAESSWCLEELCKIMECKDRMGLRVLPVMWIHLMCIDRKEALPWLLSNMIRREHHVSMINDPEDGAEMIETRFCNKKVLLVLDDVNQLDFLAARHEWFGPGSRIVITTRDEHLPSDTDAKYKPPLLLMEQAIELFSRHAFRKNSPPDEYKKLSDRATSSSSLESFRLWQIEQIHDSIKRNRQLEVIEAIFVPFSFNDDLSFSADVFESMKKLRLLHVHRKFTSVVPTILPDELRSVRRNDYPFLSLPVAHMDKLVHLELCRGQIQSLWNGQKIMPNLKFIHLEMLNHIS</sequence>
<evidence type="ECO:0000313" key="2">
    <source>
        <dbReference type="Proteomes" id="UP001056120"/>
    </source>
</evidence>
<proteinExistence type="predicted"/>
<reference evidence="1 2" key="2">
    <citation type="journal article" date="2022" name="Mol. Ecol. Resour.">
        <title>The genomes of chicory, endive, great burdock and yacon provide insights into Asteraceae paleo-polyploidization history and plant inulin production.</title>
        <authorList>
            <person name="Fan W."/>
            <person name="Wang S."/>
            <person name="Wang H."/>
            <person name="Wang A."/>
            <person name="Jiang F."/>
            <person name="Liu H."/>
            <person name="Zhao H."/>
            <person name="Xu D."/>
            <person name="Zhang Y."/>
        </authorList>
    </citation>
    <scope>NUCLEOTIDE SEQUENCE [LARGE SCALE GENOMIC DNA]</scope>
    <source>
        <strain evidence="2">cv. Yunnan</strain>
        <tissue evidence="1">Leaves</tissue>
    </source>
</reference>
<comment type="caution">
    <text evidence="1">The sequence shown here is derived from an EMBL/GenBank/DDBJ whole genome shotgun (WGS) entry which is preliminary data.</text>
</comment>
<dbReference type="Proteomes" id="UP001056120">
    <property type="component" value="Linkage Group LG12"/>
</dbReference>
<protein>
    <submittedName>
        <fullName evidence="1">Uncharacterized protein</fullName>
    </submittedName>
</protein>
<gene>
    <name evidence="1" type="ORF">L1987_39638</name>
</gene>
<evidence type="ECO:0000313" key="1">
    <source>
        <dbReference type="EMBL" id="KAI3796951.1"/>
    </source>
</evidence>
<dbReference type="EMBL" id="CM042029">
    <property type="protein sequence ID" value="KAI3796951.1"/>
    <property type="molecule type" value="Genomic_DNA"/>
</dbReference>
<reference evidence="2" key="1">
    <citation type="journal article" date="2022" name="Mol. Ecol. Resour.">
        <title>The genomes of chicory, endive, great burdock and yacon provide insights into Asteraceae palaeo-polyploidization history and plant inulin production.</title>
        <authorList>
            <person name="Fan W."/>
            <person name="Wang S."/>
            <person name="Wang H."/>
            <person name="Wang A."/>
            <person name="Jiang F."/>
            <person name="Liu H."/>
            <person name="Zhao H."/>
            <person name="Xu D."/>
            <person name="Zhang Y."/>
        </authorList>
    </citation>
    <scope>NUCLEOTIDE SEQUENCE [LARGE SCALE GENOMIC DNA]</scope>
    <source>
        <strain evidence="2">cv. Yunnan</strain>
    </source>
</reference>
<accession>A0ACB9HNR8</accession>
<organism evidence="1 2">
    <name type="scientific">Smallanthus sonchifolius</name>
    <dbReference type="NCBI Taxonomy" id="185202"/>
    <lineage>
        <taxon>Eukaryota</taxon>
        <taxon>Viridiplantae</taxon>
        <taxon>Streptophyta</taxon>
        <taxon>Embryophyta</taxon>
        <taxon>Tracheophyta</taxon>
        <taxon>Spermatophyta</taxon>
        <taxon>Magnoliopsida</taxon>
        <taxon>eudicotyledons</taxon>
        <taxon>Gunneridae</taxon>
        <taxon>Pentapetalae</taxon>
        <taxon>asterids</taxon>
        <taxon>campanulids</taxon>
        <taxon>Asterales</taxon>
        <taxon>Asteraceae</taxon>
        <taxon>Asteroideae</taxon>
        <taxon>Heliantheae alliance</taxon>
        <taxon>Millerieae</taxon>
        <taxon>Smallanthus</taxon>
    </lineage>
</organism>
<name>A0ACB9HNR8_9ASTR</name>